<evidence type="ECO:0000313" key="2">
    <source>
        <dbReference type="Proteomes" id="UP000677054"/>
    </source>
</evidence>
<accession>A0A7R8ZZ52</accession>
<organism evidence="1">
    <name type="scientific">Darwinula stevensoni</name>
    <dbReference type="NCBI Taxonomy" id="69355"/>
    <lineage>
        <taxon>Eukaryota</taxon>
        <taxon>Metazoa</taxon>
        <taxon>Ecdysozoa</taxon>
        <taxon>Arthropoda</taxon>
        <taxon>Crustacea</taxon>
        <taxon>Oligostraca</taxon>
        <taxon>Ostracoda</taxon>
        <taxon>Podocopa</taxon>
        <taxon>Podocopida</taxon>
        <taxon>Darwinulocopina</taxon>
        <taxon>Darwinuloidea</taxon>
        <taxon>Darwinulidae</taxon>
        <taxon>Darwinula</taxon>
    </lineage>
</organism>
<dbReference type="AlphaFoldDB" id="A0A7R8ZZ52"/>
<proteinExistence type="predicted"/>
<keyword evidence="2" id="KW-1185">Reference proteome</keyword>
<reference evidence="1" key="1">
    <citation type="submission" date="2020-11" db="EMBL/GenBank/DDBJ databases">
        <authorList>
            <person name="Tran Van P."/>
        </authorList>
    </citation>
    <scope>NUCLEOTIDE SEQUENCE</scope>
</reference>
<evidence type="ECO:0000313" key="1">
    <source>
        <dbReference type="EMBL" id="CAD7242242.1"/>
    </source>
</evidence>
<name>A0A7R8ZZ52_9CRUS</name>
<dbReference type="EMBL" id="CAJPEV010000238">
    <property type="protein sequence ID" value="CAG0882803.1"/>
    <property type="molecule type" value="Genomic_DNA"/>
</dbReference>
<dbReference type="EMBL" id="LR899755">
    <property type="protein sequence ID" value="CAD7242242.1"/>
    <property type="molecule type" value="Genomic_DNA"/>
</dbReference>
<dbReference type="Proteomes" id="UP000677054">
    <property type="component" value="Unassembled WGS sequence"/>
</dbReference>
<sequence>MTLVHSFESKQVLYLFPSASPIMLGKETPKHLGLPSKDEEKVAVAQLNSLFPEAVGAESNLQKGRLVPCLKSRGKRAHHIPTNKVPMP</sequence>
<gene>
    <name evidence="1" type="ORF">DSTB1V02_LOCUS2213</name>
</gene>
<protein>
    <submittedName>
        <fullName evidence="1">Uncharacterized protein</fullName>
    </submittedName>
</protein>